<keyword evidence="5" id="KW-1185">Reference proteome</keyword>
<protein>
    <recommendedName>
        <fullName evidence="3">Protein SirB1 N-terminal domain-containing protein</fullName>
    </recommendedName>
</protein>
<proteinExistence type="inferred from homology"/>
<dbReference type="SMART" id="SM00028">
    <property type="entry name" value="TPR"/>
    <property type="match status" value="1"/>
</dbReference>
<evidence type="ECO:0000256" key="2">
    <source>
        <dbReference type="PROSITE-ProRule" id="PRU00339"/>
    </source>
</evidence>
<organism evidence="4 5">
    <name type="scientific">Humisphaera borealis</name>
    <dbReference type="NCBI Taxonomy" id="2807512"/>
    <lineage>
        <taxon>Bacteria</taxon>
        <taxon>Pseudomonadati</taxon>
        <taxon>Planctomycetota</taxon>
        <taxon>Phycisphaerae</taxon>
        <taxon>Tepidisphaerales</taxon>
        <taxon>Tepidisphaeraceae</taxon>
        <taxon>Humisphaera</taxon>
    </lineage>
</organism>
<comment type="similarity">
    <text evidence="1">Belongs to the UPF0162 family.</text>
</comment>
<keyword evidence="2" id="KW-0802">TPR repeat</keyword>
<dbReference type="AlphaFoldDB" id="A0A7M2X395"/>
<name>A0A7M2X395_9BACT</name>
<dbReference type="PROSITE" id="PS50005">
    <property type="entry name" value="TPR"/>
    <property type="match status" value="1"/>
</dbReference>
<evidence type="ECO:0000256" key="1">
    <source>
        <dbReference type="ARBA" id="ARBA00007100"/>
    </source>
</evidence>
<dbReference type="RefSeq" id="WP_206295429.1">
    <property type="nucleotide sequence ID" value="NZ_CP063458.1"/>
</dbReference>
<reference evidence="4 5" key="1">
    <citation type="submission" date="2020-10" db="EMBL/GenBank/DDBJ databases">
        <title>Wide distribution of Phycisphaera-like planctomycetes from WD2101 soil group in peatlands and genome analysis of the first cultivated representative.</title>
        <authorList>
            <person name="Dedysh S.N."/>
            <person name="Beletsky A.V."/>
            <person name="Ivanova A."/>
            <person name="Kulichevskaya I.S."/>
            <person name="Suzina N.E."/>
            <person name="Philippov D.A."/>
            <person name="Rakitin A.L."/>
            <person name="Mardanov A.V."/>
            <person name="Ravin N.V."/>
        </authorList>
    </citation>
    <scope>NUCLEOTIDE SEQUENCE [LARGE SCALE GENOMIC DNA]</scope>
    <source>
        <strain evidence="4 5">M1803</strain>
    </source>
</reference>
<dbReference type="EMBL" id="CP063458">
    <property type="protein sequence ID" value="QOV92099.1"/>
    <property type="molecule type" value="Genomic_DNA"/>
</dbReference>
<gene>
    <name evidence="4" type="ORF">IPV69_12390</name>
</gene>
<feature type="domain" description="Protein SirB1 N-terminal" evidence="3">
    <location>
        <begin position="44"/>
        <end position="168"/>
    </location>
</feature>
<dbReference type="InterPro" id="IPR032698">
    <property type="entry name" value="SirB1_N"/>
</dbReference>
<dbReference type="Proteomes" id="UP000593765">
    <property type="component" value="Chromosome"/>
</dbReference>
<dbReference type="InterPro" id="IPR019734">
    <property type="entry name" value="TPR_rpt"/>
</dbReference>
<feature type="repeat" description="TPR" evidence="2">
    <location>
        <begin position="172"/>
        <end position="205"/>
    </location>
</feature>
<evidence type="ECO:0000313" key="5">
    <source>
        <dbReference type="Proteomes" id="UP000593765"/>
    </source>
</evidence>
<evidence type="ECO:0000313" key="4">
    <source>
        <dbReference type="EMBL" id="QOV92099.1"/>
    </source>
</evidence>
<evidence type="ECO:0000259" key="3">
    <source>
        <dbReference type="Pfam" id="PF13369"/>
    </source>
</evidence>
<accession>A0A7M2X395</accession>
<dbReference type="KEGG" id="hbs:IPV69_12390"/>
<dbReference type="Pfam" id="PF13369">
    <property type="entry name" value="Transglut_core2"/>
    <property type="match status" value="1"/>
</dbReference>
<sequence>MDIDECLARLGEWSRWVAWETDRRMRRFHNEPSSYEDSEAYFRMLVLVTVLQRDIGVRFNPRAVWNWSFKDSRDSFLHGLLAGKRVGTCASMPVLYVAVGRRLGYPMHLALAHGHAFVRWETANERINMDASGTGMTTHSDEHYEGWPRPLTETHLQTGQYLRPLKPHEEVAMFYGSRGHCLEDNGELEMAQEFYSRAMELVPESLNYPGYLNDVSVRIRTKLCTTIECFQTAVPLKPRMFFHDPFSLSTPRREG</sequence>